<keyword evidence="1" id="KW-0472">Membrane</keyword>
<evidence type="ECO:0000256" key="1">
    <source>
        <dbReference type="SAM" id="Phobius"/>
    </source>
</evidence>
<dbReference type="Proteomes" id="UP000534677">
    <property type="component" value="Unassembled WGS sequence"/>
</dbReference>
<sequence>MESANVYKFPGKRPGVANPAVKAAPPVMPVPVKAEARAKPAAKSAVKPGAKVFHAFLMIVVIFHRPLGWMFGAVFGWYFLRWMFLSGMASTFAGFVALASFIGIVALKYLVMSWKDESSSNVRPTKKAK</sequence>
<dbReference type="RefSeq" id="WP_185710757.1">
    <property type="nucleotide sequence ID" value="NZ_JAAXCZ010000026.1"/>
</dbReference>
<organism evidence="2 3">
    <name type="scientific">Pseudomonas cremoris</name>
    <dbReference type="NCBI Taxonomy" id="2724178"/>
    <lineage>
        <taxon>Bacteria</taxon>
        <taxon>Pseudomonadati</taxon>
        <taxon>Pseudomonadota</taxon>
        <taxon>Gammaproteobacteria</taxon>
        <taxon>Pseudomonadales</taxon>
        <taxon>Pseudomonadaceae</taxon>
        <taxon>Pseudomonas</taxon>
    </lineage>
</organism>
<gene>
    <name evidence="2" type="ORF">HF209_30590</name>
</gene>
<proteinExistence type="predicted"/>
<keyword evidence="1" id="KW-0812">Transmembrane</keyword>
<keyword evidence="1" id="KW-1133">Transmembrane helix</keyword>
<accession>A0ABR6TH65</accession>
<feature type="transmembrane region" description="Helical" evidence="1">
    <location>
        <begin position="52"/>
        <end position="80"/>
    </location>
</feature>
<evidence type="ECO:0000313" key="3">
    <source>
        <dbReference type="Proteomes" id="UP000534677"/>
    </source>
</evidence>
<keyword evidence="3" id="KW-1185">Reference proteome</keyword>
<comment type="caution">
    <text evidence="2">The sequence shown here is derived from an EMBL/GenBank/DDBJ whole genome shotgun (WGS) entry which is preliminary data.</text>
</comment>
<dbReference type="EMBL" id="JAAXCZ010000026">
    <property type="protein sequence ID" value="MBC2385306.1"/>
    <property type="molecule type" value="Genomic_DNA"/>
</dbReference>
<feature type="transmembrane region" description="Helical" evidence="1">
    <location>
        <begin position="92"/>
        <end position="111"/>
    </location>
</feature>
<protein>
    <submittedName>
        <fullName evidence="2">Uncharacterized protein</fullName>
    </submittedName>
</protein>
<evidence type="ECO:0000313" key="2">
    <source>
        <dbReference type="EMBL" id="MBC2385306.1"/>
    </source>
</evidence>
<reference evidence="2 3" key="1">
    <citation type="submission" date="2020-04" db="EMBL/GenBank/DDBJ databases">
        <title>Pseudomonas crami sp. nov., a novel proteolytic bacterial species isolated from cream.</title>
        <authorList>
            <person name="Hofmann K."/>
            <person name="Woller A."/>
            <person name="Huptas C."/>
            <person name="Wenning M."/>
            <person name="Scherer S."/>
            <person name="Doll E.V."/>
        </authorList>
    </citation>
    <scope>NUCLEOTIDE SEQUENCE [LARGE SCALE GENOMIC DNA]</scope>
    <source>
        <strain evidence="2 3">WS 5096</strain>
    </source>
</reference>
<name>A0ABR6TH65_9PSED</name>